<keyword evidence="2 4" id="KW-0479">Metal-binding</keyword>
<organism evidence="6 7">
    <name type="scientific">Thiorhodococcus mannitoliphagus</name>
    <dbReference type="NCBI Taxonomy" id="329406"/>
    <lineage>
        <taxon>Bacteria</taxon>
        <taxon>Pseudomonadati</taxon>
        <taxon>Pseudomonadota</taxon>
        <taxon>Gammaproteobacteria</taxon>
        <taxon>Chromatiales</taxon>
        <taxon>Chromatiaceae</taxon>
        <taxon>Thiorhodococcus</taxon>
    </lineage>
</organism>
<dbReference type="GO" id="GO:0046872">
    <property type="term" value="F:metal ion binding"/>
    <property type="evidence" value="ECO:0007669"/>
    <property type="project" value="UniProtKB-KW"/>
</dbReference>
<evidence type="ECO:0000313" key="7">
    <source>
        <dbReference type="Proteomes" id="UP000471640"/>
    </source>
</evidence>
<proteinExistence type="predicted"/>
<dbReference type="Pfam" id="PF13442">
    <property type="entry name" value="Cytochrome_CBB3"/>
    <property type="match status" value="1"/>
</dbReference>
<evidence type="ECO:0000256" key="1">
    <source>
        <dbReference type="ARBA" id="ARBA00022617"/>
    </source>
</evidence>
<evidence type="ECO:0000256" key="2">
    <source>
        <dbReference type="ARBA" id="ARBA00022723"/>
    </source>
</evidence>
<evidence type="ECO:0000313" key="6">
    <source>
        <dbReference type="EMBL" id="NEX22451.1"/>
    </source>
</evidence>
<reference evidence="7" key="1">
    <citation type="journal article" date="2020" name="Microbiol. Resour. Announc.">
        <title>Draft Genome Sequences of Thiorhodococcus mannitoliphagus and Thiorhodococcus minor, Purple Sulfur Photosynthetic Bacteria in the Gammaproteobacterial Family Chromatiaceae.</title>
        <authorList>
            <person name="Aviles F.A."/>
            <person name="Meyer T.E."/>
            <person name="Kyndt J.A."/>
        </authorList>
    </citation>
    <scope>NUCLEOTIDE SEQUENCE [LARGE SCALE GENOMIC DNA]</scope>
    <source>
        <strain evidence="7">DSM 18266</strain>
    </source>
</reference>
<dbReference type="PROSITE" id="PS51007">
    <property type="entry name" value="CYTC"/>
    <property type="match status" value="1"/>
</dbReference>
<comment type="caution">
    <text evidence="6">The sequence shown here is derived from an EMBL/GenBank/DDBJ whole genome shotgun (WGS) entry which is preliminary data.</text>
</comment>
<evidence type="ECO:0000256" key="4">
    <source>
        <dbReference type="PROSITE-ProRule" id="PRU00433"/>
    </source>
</evidence>
<keyword evidence="7" id="KW-1185">Reference proteome</keyword>
<dbReference type="AlphaFoldDB" id="A0A6P1DZK1"/>
<gene>
    <name evidence="6" type="ORF">G3480_19430</name>
</gene>
<protein>
    <submittedName>
        <fullName evidence="6">Cytochrome c</fullName>
    </submittedName>
</protein>
<dbReference type="GO" id="GO:0009055">
    <property type="term" value="F:electron transfer activity"/>
    <property type="evidence" value="ECO:0007669"/>
    <property type="project" value="InterPro"/>
</dbReference>
<dbReference type="Gene3D" id="1.10.760.10">
    <property type="entry name" value="Cytochrome c-like domain"/>
    <property type="match status" value="1"/>
</dbReference>
<sequence length="225" mass="24807">MRHAFKEMRVGAIAAVMSLLLIAGPRTGHCAQDEQNRRFAVELAVLAGDVRLLRQSGLPETHRRGLSDRVASALGFIGLLGREALQASKRHDPELSEEIARLRLCFAAGDLAGSAVILGRLVKRFPLDTRSFLPVTTIPARLARGRELYESTCRACHIAPDTRRRNPARDLFQDARTMPAREFLARLIGGVRGVPQTGLENPLSDEDLRALLAWFMHGRDKPSSG</sequence>
<dbReference type="GO" id="GO:0020037">
    <property type="term" value="F:heme binding"/>
    <property type="evidence" value="ECO:0007669"/>
    <property type="project" value="InterPro"/>
</dbReference>
<dbReference type="RefSeq" id="WP_164655545.1">
    <property type="nucleotide sequence ID" value="NZ_JAAIJR010000101.1"/>
</dbReference>
<evidence type="ECO:0000256" key="3">
    <source>
        <dbReference type="ARBA" id="ARBA00023004"/>
    </source>
</evidence>
<feature type="domain" description="Cytochrome c" evidence="5">
    <location>
        <begin position="140"/>
        <end position="219"/>
    </location>
</feature>
<dbReference type="SUPFAM" id="SSF46626">
    <property type="entry name" value="Cytochrome c"/>
    <property type="match status" value="1"/>
</dbReference>
<evidence type="ECO:0000259" key="5">
    <source>
        <dbReference type="PROSITE" id="PS51007"/>
    </source>
</evidence>
<dbReference type="Proteomes" id="UP000471640">
    <property type="component" value="Unassembled WGS sequence"/>
</dbReference>
<reference evidence="6 7" key="2">
    <citation type="submission" date="2020-02" db="EMBL/GenBank/DDBJ databases">
        <title>Genome sequences of Thiorhodococcus mannitoliphagus and Thiorhodococcus minor, purple sulfur photosynthetic bacteria in the gammaproteobacterial family, Chromatiaceae.</title>
        <authorList>
            <person name="Aviles F.A."/>
            <person name="Meyer T.E."/>
            <person name="Kyndt J.A."/>
        </authorList>
    </citation>
    <scope>NUCLEOTIDE SEQUENCE [LARGE SCALE GENOMIC DNA]</scope>
    <source>
        <strain evidence="6 7">DSM 18266</strain>
    </source>
</reference>
<dbReference type="EMBL" id="JAAIJR010000101">
    <property type="protein sequence ID" value="NEX22451.1"/>
    <property type="molecule type" value="Genomic_DNA"/>
</dbReference>
<name>A0A6P1DZK1_9GAMM</name>
<dbReference type="InterPro" id="IPR009056">
    <property type="entry name" value="Cyt_c-like_dom"/>
</dbReference>
<keyword evidence="1 4" id="KW-0349">Heme</keyword>
<dbReference type="InterPro" id="IPR036909">
    <property type="entry name" value="Cyt_c-like_dom_sf"/>
</dbReference>
<accession>A0A6P1DZK1</accession>
<keyword evidence="3 4" id="KW-0408">Iron</keyword>